<proteinExistence type="predicted"/>
<feature type="compositionally biased region" description="Basic and acidic residues" evidence="1">
    <location>
        <begin position="40"/>
        <end position="50"/>
    </location>
</feature>
<evidence type="ECO:0000313" key="2">
    <source>
        <dbReference type="EMBL" id="ABH00579.1"/>
    </source>
</evidence>
<dbReference type="AlphaFoldDB" id="Q0RVV7"/>
<organism evidence="2 3">
    <name type="scientific">Rhodococcus jostii (strain RHA1)</name>
    <dbReference type="NCBI Taxonomy" id="101510"/>
    <lineage>
        <taxon>Bacteria</taxon>
        <taxon>Bacillati</taxon>
        <taxon>Actinomycetota</taxon>
        <taxon>Actinomycetes</taxon>
        <taxon>Mycobacteriales</taxon>
        <taxon>Nocardiaceae</taxon>
        <taxon>Rhodococcus</taxon>
    </lineage>
</organism>
<feature type="compositionally biased region" description="Polar residues" evidence="1">
    <location>
        <begin position="61"/>
        <end position="71"/>
    </location>
</feature>
<dbReference type="EMBL" id="CP000433">
    <property type="protein sequence ID" value="ABH00579.1"/>
    <property type="molecule type" value="Genomic_DNA"/>
</dbReference>
<feature type="compositionally biased region" description="Polar residues" evidence="1">
    <location>
        <begin position="14"/>
        <end position="25"/>
    </location>
</feature>
<gene>
    <name evidence="2" type="ordered locus">RHA1_ro10390</name>
</gene>
<dbReference type="Proteomes" id="UP000008710">
    <property type="component" value="Plasmid pRHL2"/>
</dbReference>
<feature type="region of interest" description="Disordered" evidence="1">
    <location>
        <begin position="1"/>
        <end position="121"/>
    </location>
</feature>
<dbReference type="HOGENOM" id="CLU_1794976_0_0_11"/>
<evidence type="ECO:0000313" key="3">
    <source>
        <dbReference type="Proteomes" id="UP000008710"/>
    </source>
</evidence>
<evidence type="ECO:0000256" key="1">
    <source>
        <dbReference type="SAM" id="MobiDB-lite"/>
    </source>
</evidence>
<dbReference type="KEGG" id="rha:RHA1_ro10390"/>
<name>Q0RVV7_RHOJR</name>
<geneLocation type="plasmid" evidence="2 3">
    <name>pRHL2</name>
</geneLocation>
<protein>
    <submittedName>
        <fullName evidence="2">Uncharacterized protein</fullName>
    </submittedName>
</protein>
<accession>Q0RVV7</accession>
<keyword evidence="2" id="KW-0614">Plasmid</keyword>
<reference evidence="3" key="1">
    <citation type="journal article" date="2006" name="Proc. Natl. Acad. Sci. U.S.A.">
        <title>The complete genome of Rhodococcus sp. RHA1 provides insights into a catabolic powerhouse.</title>
        <authorList>
            <person name="McLeod M.P."/>
            <person name="Warren R.L."/>
            <person name="Hsiao W.W.L."/>
            <person name="Araki N."/>
            <person name="Myhre M."/>
            <person name="Fernandes C."/>
            <person name="Miyazawa D."/>
            <person name="Wong W."/>
            <person name="Lillquist A.L."/>
            <person name="Wang D."/>
            <person name="Dosanjh M."/>
            <person name="Hara H."/>
            <person name="Petrescu A."/>
            <person name="Morin R.D."/>
            <person name="Yang G."/>
            <person name="Stott J.M."/>
            <person name="Schein J.E."/>
            <person name="Shin H."/>
            <person name="Smailus D."/>
            <person name="Siddiqui A.S."/>
            <person name="Marra M.A."/>
            <person name="Jones S.J.M."/>
            <person name="Holt R."/>
            <person name="Brinkman F.S.L."/>
            <person name="Miyauchi K."/>
            <person name="Fukuda M."/>
            <person name="Davies J.E."/>
            <person name="Mohn W.W."/>
            <person name="Eltis L.D."/>
        </authorList>
    </citation>
    <scope>NUCLEOTIDE SEQUENCE [LARGE SCALE GENOMIC DNA]</scope>
    <source>
        <strain evidence="3">RHA1</strain>
    </source>
</reference>
<sequence>MSTAAVARRHSHQSEGSPTGANSGDHTYHLPGETLGCDRPAADLTRERRVPFSGRRGRLGPSTSPPESRQIVTGGGTDTEVAAAVTEFSETPGPWSRPYLSGRIPPDSGQETGPYEPHSRCDTAESVNFSEQPFCSVDPALKLY</sequence>